<dbReference type="GO" id="GO:0032259">
    <property type="term" value="P:methylation"/>
    <property type="evidence" value="ECO:0007669"/>
    <property type="project" value="UniProtKB-KW"/>
</dbReference>
<comment type="similarity">
    <text evidence="2">Belongs to the methyltransferase superfamily. L-isoaspartyl/D-aspartyl protein methyltransferase family.</text>
</comment>
<dbReference type="InterPro" id="IPR026448">
    <property type="entry name" value="Methyltr_grasp"/>
</dbReference>
<dbReference type="EC" id="2.1.1.77" evidence="3"/>
<keyword evidence="7 12" id="KW-0808">Transferase</keyword>
<dbReference type="InterPro" id="IPR029063">
    <property type="entry name" value="SAM-dependent_MTases_sf"/>
</dbReference>
<dbReference type="RefSeq" id="WP_130343876.1">
    <property type="nucleotide sequence ID" value="NZ_SGWQ01000003.1"/>
</dbReference>
<evidence type="ECO:0000256" key="9">
    <source>
        <dbReference type="ARBA" id="ARBA00030757"/>
    </source>
</evidence>
<comment type="caution">
    <text evidence="12">The sequence shown here is derived from an EMBL/GenBank/DDBJ whole genome shotgun (WGS) entry which is preliminary data.</text>
</comment>
<dbReference type="AlphaFoldDB" id="A0A4Q7KWD1"/>
<evidence type="ECO:0000256" key="2">
    <source>
        <dbReference type="ARBA" id="ARBA00005369"/>
    </source>
</evidence>
<name>A0A4Q7KWD1_9PSEU</name>
<evidence type="ECO:0000313" key="13">
    <source>
        <dbReference type="Proteomes" id="UP000294257"/>
    </source>
</evidence>
<dbReference type="NCBIfam" id="TIGR04188">
    <property type="entry name" value="methyltr_grsp"/>
    <property type="match status" value="1"/>
</dbReference>
<proteinExistence type="inferred from homology"/>
<evidence type="ECO:0000256" key="5">
    <source>
        <dbReference type="ARBA" id="ARBA00022490"/>
    </source>
</evidence>
<evidence type="ECO:0000256" key="11">
    <source>
        <dbReference type="ARBA" id="ARBA00031350"/>
    </source>
</evidence>
<evidence type="ECO:0000256" key="7">
    <source>
        <dbReference type="ARBA" id="ARBA00022679"/>
    </source>
</evidence>
<dbReference type="GO" id="GO:0004719">
    <property type="term" value="F:protein-L-isoaspartate (D-aspartate) O-methyltransferase activity"/>
    <property type="evidence" value="ECO:0007669"/>
    <property type="project" value="UniProtKB-EC"/>
</dbReference>
<dbReference type="Gene3D" id="3.40.50.150">
    <property type="entry name" value="Vaccinia Virus protein VP39"/>
    <property type="match status" value="1"/>
</dbReference>
<keyword evidence="6 12" id="KW-0489">Methyltransferase</keyword>
<comment type="subcellular location">
    <subcellularLocation>
        <location evidence="1">Cytoplasm</location>
    </subcellularLocation>
</comment>
<dbReference type="PANTHER" id="PTHR11579">
    <property type="entry name" value="PROTEIN-L-ISOASPARTATE O-METHYLTRANSFERASE"/>
    <property type="match status" value="1"/>
</dbReference>
<dbReference type="CDD" id="cd02440">
    <property type="entry name" value="AdoMet_MTases"/>
    <property type="match status" value="1"/>
</dbReference>
<evidence type="ECO:0000256" key="6">
    <source>
        <dbReference type="ARBA" id="ARBA00022603"/>
    </source>
</evidence>
<evidence type="ECO:0000256" key="1">
    <source>
        <dbReference type="ARBA" id="ARBA00004496"/>
    </source>
</evidence>
<dbReference type="GO" id="GO:0005737">
    <property type="term" value="C:cytoplasm"/>
    <property type="evidence" value="ECO:0007669"/>
    <property type="project" value="UniProtKB-SubCell"/>
</dbReference>
<reference evidence="12 13" key="1">
    <citation type="submission" date="2019-02" db="EMBL/GenBank/DDBJ databases">
        <title>Genomic Encyclopedia of Type Strains, Phase IV (KMG-IV): sequencing the most valuable type-strain genomes for metagenomic binning, comparative biology and taxonomic classification.</title>
        <authorList>
            <person name="Goeker M."/>
        </authorList>
    </citation>
    <scope>NUCLEOTIDE SEQUENCE [LARGE SCALE GENOMIC DNA]</scope>
    <source>
        <strain evidence="12 13">DSM 101727</strain>
    </source>
</reference>
<evidence type="ECO:0000256" key="8">
    <source>
        <dbReference type="ARBA" id="ARBA00022691"/>
    </source>
</evidence>
<keyword evidence="5" id="KW-0963">Cytoplasm</keyword>
<protein>
    <recommendedName>
        <fullName evidence="4">Protein-L-isoaspartate O-methyltransferase</fullName>
        <ecNumber evidence="3">2.1.1.77</ecNumber>
    </recommendedName>
    <alternativeName>
        <fullName evidence="11">L-isoaspartyl protein carboxyl methyltransferase</fullName>
    </alternativeName>
    <alternativeName>
        <fullName evidence="9">Protein L-isoaspartyl methyltransferase</fullName>
    </alternativeName>
    <alternativeName>
        <fullName evidence="10">Protein-beta-aspartate methyltransferase</fullName>
    </alternativeName>
</protein>
<accession>A0A4Q7KWD1</accession>
<keyword evidence="8" id="KW-0949">S-adenosyl-L-methionine</keyword>
<dbReference type="EMBL" id="SGWQ01000003">
    <property type="protein sequence ID" value="RZS40886.1"/>
    <property type="molecule type" value="Genomic_DNA"/>
</dbReference>
<sequence>MTTDWRPRAAALADKLRASGKLTTPEWHSALSQTPRHVFVPEYYRQDRGAEWIAVRGDNPAQREKWLDAMYDNTVLVTALADNDNGGQLVRSSSTQPGLMVRMLEALEVRDGNTVLEIGAGTGYNAALLSQRLGDGCVYSVDIEPDLVDLARERLAEAGHHPTVVARDGADGFPEHAPFDRLIATCSVPAIPAAWVRQVRPGGKILADIKTGVSAGSLVLLTRYDDDAAVGRFDPVYAAFMALRPSAGVPAVPTRVDRNRDAARQRTSQLNPTTPWDNLLTWFLASFTLGPDVAAAGYTGPDDNDTNEQPAPAAVWITTPDGSWTEISLRDHDGEHRVHEGGPRNLWTLIEQAHRDWTDHGQPDWDRLGLTVTRDEQRVWLDEPSGPTLGTLPTG</sequence>
<dbReference type="Pfam" id="PF01135">
    <property type="entry name" value="PCMT"/>
    <property type="match status" value="1"/>
</dbReference>
<gene>
    <name evidence="12" type="ORF">EV193_103200</name>
</gene>
<evidence type="ECO:0000256" key="10">
    <source>
        <dbReference type="ARBA" id="ARBA00031323"/>
    </source>
</evidence>
<evidence type="ECO:0000256" key="3">
    <source>
        <dbReference type="ARBA" id="ARBA00011890"/>
    </source>
</evidence>
<keyword evidence="13" id="KW-1185">Reference proteome</keyword>
<dbReference type="OrthoDB" id="5143400at2"/>
<evidence type="ECO:0000256" key="4">
    <source>
        <dbReference type="ARBA" id="ARBA00013346"/>
    </source>
</evidence>
<dbReference type="SUPFAM" id="SSF53335">
    <property type="entry name" value="S-adenosyl-L-methionine-dependent methyltransferases"/>
    <property type="match status" value="1"/>
</dbReference>
<dbReference type="InterPro" id="IPR000682">
    <property type="entry name" value="PCMT"/>
</dbReference>
<organism evidence="12 13">
    <name type="scientific">Herbihabitans rhizosphaerae</name>
    <dbReference type="NCBI Taxonomy" id="1872711"/>
    <lineage>
        <taxon>Bacteria</taxon>
        <taxon>Bacillati</taxon>
        <taxon>Actinomycetota</taxon>
        <taxon>Actinomycetes</taxon>
        <taxon>Pseudonocardiales</taxon>
        <taxon>Pseudonocardiaceae</taxon>
        <taxon>Herbihabitans</taxon>
    </lineage>
</organism>
<dbReference type="Proteomes" id="UP000294257">
    <property type="component" value="Unassembled WGS sequence"/>
</dbReference>
<evidence type="ECO:0000313" key="12">
    <source>
        <dbReference type="EMBL" id="RZS40886.1"/>
    </source>
</evidence>
<dbReference type="PANTHER" id="PTHR11579:SF0">
    <property type="entry name" value="PROTEIN-L-ISOASPARTATE(D-ASPARTATE) O-METHYLTRANSFERASE"/>
    <property type="match status" value="1"/>
</dbReference>